<organism evidence="2 3">
    <name type="scientific">Candidatus Nitrospira inopinata</name>
    <dbReference type="NCBI Taxonomy" id="1715989"/>
    <lineage>
        <taxon>Bacteria</taxon>
        <taxon>Pseudomonadati</taxon>
        <taxon>Nitrospirota</taxon>
        <taxon>Nitrospiria</taxon>
        <taxon>Nitrospirales</taxon>
        <taxon>Nitrospiraceae</taxon>
        <taxon>Nitrospira</taxon>
    </lineage>
</organism>
<accession>A0A0S4KS92</accession>
<keyword evidence="1" id="KW-0472">Membrane</keyword>
<sequence length="265" mass="29523">MTSTIIEYGKEYGKPLVRRRGTWIVLVAALGAGLGGCSFQSQYVYNECPLPDQQFLPLWEQWREAHSKPGGCGMPEEGRFVCEALRREVERVAHICPTYVPGLMASAIIAYEDRQFALAQQYLDALLGLQKAHGPAAVLRGRIALEEGNVPFALRFLAEQVKLSPEDADLHEVYAGALFLADKLPEAKRQLTIAANLGAPTWRVAYHRGLFEEALGNFHLALRHYEEAISERPGWEAALVRRDGIIAATRRGEDPDVAPDDDDRR</sequence>
<dbReference type="KEGG" id="nio:NITINOP_2352"/>
<reference evidence="3" key="1">
    <citation type="submission" date="2015-09" db="EMBL/GenBank/DDBJ databases">
        <authorList>
            <person name="Daims H."/>
        </authorList>
    </citation>
    <scope>NUCLEOTIDE SEQUENCE [LARGE SCALE GENOMIC DNA]</scope>
</reference>
<evidence type="ECO:0000256" key="1">
    <source>
        <dbReference type="SAM" id="Phobius"/>
    </source>
</evidence>
<keyword evidence="1" id="KW-0812">Transmembrane</keyword>
<keyword evidence="1" id="KW-1133">Transmembrane helix</keyword>
<dbReference type="STRING" id="1715989.NITINOP_2352"/>
<dbReference type="EMBL" id="LN885086">
    <property type="protein sequence ID" value="CUQ67324.1"/>
    <property type="molecule type" value="Genomic_DNA"/>
</dbReference>
<feature type="transmembrane region" description="Helical" evidence="1">
    <location>
        <begin position="21"/>
        <end position="45"/>
    </location>
</feature>
<evidence type="ECO:0000313" key="2">
    <source>
        <dbReference type="EMBL" id="CUQ67324.1"/>
    </source>
</evidence>
<name>A0A0S4KS92_9BACT</name>
<proteinExistence type="predicted"/>
<dbReference type="OrthoDB" id="7063008at2"/>
<dbReference type="RefSeq" id="WP_158023366.1">
    <property type="nucleotide sequence ID" value="NZ_LN885086.1"/>
</dbReference>
<dbReference type="Proteomes" id="UP000066284">
    <property type="component" value="Chromosome 1"/>
</dbReference>
<dbReference type="AlphaFoldDB" id="A0A0S4KS92"/>
<dbReference type="SUPFAM" id="SSF48452">
    <property type="entry name" value="TPR-like"/>
    <property type="match status" value="1"/>
</dbReference>
<gene>
    <name evidence="2" type="ORF">NITINOP_2352</name>
</gene>
<protein>
    <submittedName>
        <fullName evidence="2">Uncharacterized protein</fullName>
    </submittedName>
</protein>
<keyword evidence="3" id="KW-1185">Reference proteome</keyword>
<dbReference type="InterPro" id="IPR011990">
    <property type="entry name" value="TPR-like_helical_dom_sf"/>
</dbReference>
<evidence type="ECO:0000313" key="3">
    <source>
        <dbReference type="Proteomes" id="UP000066284"/>
    </source>
</evidence>
<dbReference type="Gene3D" id="1.25.40.10">
    <property type="entry name" value="Tetratricopeptide repeat domain"/>
    <property type="match status" value="1"/>
</dbReference>